<dbReference type="GO" id="GO:0140818">
    <property type="term" value="F:mRNA 5'-triphosphate monophosphatase activity"/>
    <property type="evidence" value="ECO:0007669"/>
    <property type="project" value="UniProtKB-EC"/>
</dbReference>
<dbReference type="CDD" id="cd07895">
    <property type="entry name" value="Adenylation_mRNA_capping"/>
    <property type="match status" value="1"/>
</dbReference>
<evidence type="ECO:0000256" key="2">
    <source>
        <dbReference type="ARBA" id="ARBA00022664"/>
    </source>
</evidence>
<dbReference type="EMBL" id="CAJNRE010004556">
    <property type="protein sequence ID" value="CAF2036412.1"/>
    <property type="molecule type" value="Genomic_DNA"/>
</dbReference>
<evidence type="ECO:0000256" key="8">
    <source>
        <dbReference type="ARBA" id="ARBA00023042"/>
    </source>
</evidence>
<dbReference type="Pfam" id="PF01331">
    <property type="entry name" value="mRNA_cap_enzyme"/>
    <property type="match status" value="1"/>
</dbReference>
<evidence type="ECO:0000256" key="7">
    <source>
        <dbReference type="ARBA" id="ARBA00022912"/>
    </source>
</evidence>
<dbReference type="InterPro" id="IPR012340">
    <property type="entry name" value="NA-bd_OB-fold"/>
</dbReference>
<keyword evidence="4 12" id="KW-0548">Nucleotidyltransferase</keyword>
<feature type="active site" description="Phosphocysteine intermediate" evidence="13">
    <location>
        <position position="130"/>
    </location>
</feature>
<dbReference type="EMBL" id="CAJNRF010018281">
    <property type="protein sequence ID" value="CAF2252648.1"/>
    <property type="molecule type" value="Genomic_DNA"/>
</dbReference>
<evidence type="ECO:0000259" key="16">
    <source>
        <dbReference type="PROSITE" id="PS50056"/>
    </source>
</evidence>
<feature type="binding site" evidence="15">
    <location>
        <begin position="519"/>
        <end position="524"/>
    </location>
    <ligand>
        <name>GTP</name>
        <dbReference type="ChEBI" id="CHEBI:37565"/>
    </ligand>
</feature>
<dbReference type="PANTHER" id="PTHR10367:SF17">
    <property type="entry name" value="MRNA-CAPPING ENZYME"/>
    <property type="match status" value="1"/>
</dbReference>
<gene>
    <name evidence="17" type="ORF">CJN711_LOCUS24751</name>
    <name evidence="18" type="ORF">MBJ925_LOCUS10776</name>
    <name evidence="20" type="ORF">WKI299_LOCUS37133</name>
    <name evidence="19" type="ORF">XDN619_LOCUS17505</name>
</gene>
<dbReference type="GO" id="GO:0006370">
    <property type="term" value="P:7-methylguanosine mRNA capping"/>
    <property type="evidence" value="ECO:0007669"/>
    <property type="project" value="UniProtKB-UniRule"/>
</dbReference>
<dbReference type="InterPro" id="IPR016130">
    <property type="entry name" value="Tyr_Pase_AS"/>
</dbReference>
<comment type="subcellular location">
    <subcellularLocation>
        <location evidence="1 12">Nucleus</location>
    </subcellularLocation>
</comment>
<keyword evidence="6 12" id="KW-0378">Hydrolase</keyword>
<evidence type="ECO:0000313" key="18">
    <source>
        <dbReference type="EMBL" id="CAF2036412.1"/>
    </source>
</evidence>
<dbReference type="FunFam" id="3.30.470.30:FF:000040">
    <property type="entry name" value="mRNA-capping enzyme"/>
    <property type="match status" value="1"/>
</dbReference>
<evidence type="ECO:0000313" key="17">
    <source>
        <dbReference type="EMBL" id="CAF1454515.1"/>
    </source>
</evidence>
<keyword evidence="10 12" id="KW-0539">Nucleus</keyword>
<protein>
    <recommendedName>
        <fullName evidence="12">mRNA-capping enzyme</fullName>
    </recommendedName>
    <domain>
        <recommendedName>
            <fullName evidence="12">mRNA 5'-triphosphate monophosphatase</fullName>
            <ecNumber evidence="12">3.6.1.74</ecNumber>
        </recommendedName>
        <alternativeName>
            <fullName evidence="12">mRNA 5'-phosphatase</fullName>
        </alternativeName>
    </domain>
    <domain>
        <recommendedName>
            <fullName evidence="12">mRNA guanylyltransferase</fullName>
            <ecNumber evidence="12">2.7.7.50</ecNumber>
        </recommendedName>
        <alternativeName>
            <fullName evidence="12">GTP--RNA guanylyltransferase</fullName>
            <shortName evidence="12">GTase</shortName>
        </alternativeName>
    </domain>
</protein>
<organism evidence="18 21">
    <name type="scientific">Rotaria magnacalcarata</name>
    <dbReference type="NCBI Taxonomy" id="392030"/>
    <lineage>
        <taxon>Eukaryota</taxon>
        <taxon>Metazoa</taxon>
        <taxon>Spiralia</taxon>
        <taxon>Gnathifera</taxon>
        <taxon>Rotifera</taxon>
        <taxon>Eurotatoria</taxon>
        <taxon>Bdelloidea</taxon>
        <taxon>Philodinida</taxon>
        <taxon>Philodinidae</taxon>
        <taxon>Rotaria</taxon>
    </lineage>
</organism>
<dbReference type="EC" id="2.7.7.50" evidence="12"/>
<feature type="binding site" evidence="15">
    <location>
        <begin position="454"/>
        <end position="456"/>
    </location>
    <ligand>
        <name>GTP</name>
        <dbReference type="ChEBI" id="CHEBI:37565"/>
    </ligand>
</feature>
<feature type="binding site" evidence="15">
    <location>
        <position position="310"/>
    </location>
    <ligand>
        <name>GTP</name>
        <dbReference type="ChEBI" id="CHEBI:37565"/>
    </ligand>
</feature>
<dbReference type="PROSITE" id="PS00383">
    <property type="entry name" value="TYR_PHOSPHATASE_1"/>
    <property type="match status" value="1"/>
</dbReference>
<keyword evidence="2 12" id="KW-0507">mRNA processing</keyword>
<dbReference type="SUPFAM" id="SSF52799">
    <property type="entry name" value="(Phosphotyrosine protein) phosphatases II"/>
    <property type="match status" value="1"/>
</dbReference>
<dbReference type="GO" id="GO:0005525">
    <property type="term" value="F:GTP binding"/>
    <property type="evidence" value="ECO:0007669"/>
    <property type="project" value="UniProtKB-UniRule"/>
</dbReference>
<keyword evidence="5 12" id="KW-0547">Nucleotide-binding</keyword>
<evidence type="ECO:0000256" key="13">
    <source>
        <dbReference type="PIRSR" id="PIRSR036958-1"/>
    </source>
</evidence>
<dbReference type="PIRSF" id="PIRSF036958">
    <property type="entry name" value="mRNA_capping_HCE"/>
    <property type="match status" value="1"/>
</dbReference>
<comment type="catalytic activity">
    <reaction evidence="11">
        <text>a 5'-end diphospho-ribonucleoside in mRNA + GTP + H(+) = a 5'-end (5'-triphosphoguanosine)-ribonucleoside in mRNA + diphosphate</text>
        <dbReference type="Rhea" id="RHEA:67012"/>
        <dbReference type="Rhea" id="RHEA-COMP:17165"/>
        <dbReference type="Rhea" id="RHEA-COMP:17166"/>
        <dbReference type="ChEBI" id="CHEBI:15378"/>
        <dbReference type="ChEBI" id="CHEBI:33019"/>
        <dbReference type="ChEBI" id="CHEBI:37565"/>
        <dbReference type="ChEBI" id="CHEBI:167616"/>
        <dbReference type="ChEBI" id="CHEBI:167617"/>
        <dbReference type="EC" id="2.7.7.50"/>
    </reaction>
    <physiologicalReaction direction="left-to-right" evidence="11">
        <dbReference type="Rhea" id="RHEA:67013"/>
    </physiologicalReaction>
</comment>
<dbReference type="PANTHER" id="PTHR10367">
    <property type="entry name" value="MRNA-CAPPING ENZYME"/>
    <property type="match status" value="1"/>
</dbReference>
<comment type="caution">
    <text evidence="18">The sequence shown here is derived from an EMBL/GenBank/DDBJ whole genome shotgun (WGS) entry which is preliminary data.</text>
</comment>
<dbReference type="PROSITE" id="PS50056">
    <property type="entry name" value="TYR_PHOSPHATASE_2"/>
    <property type="match status" value="1"/>
</dbReference>
<evidence type="ECO:0000256" key="10">
    <source>
        <dbReference type="ARBA" id="ARBA00023242"/>
    </source>
</evidence>
<keyword evidence="7" id="KW-0904">Protein phosphatase</keyword>
<evidence type="ECO:0000256" key="1">
    <source>
        <dbReference type="ARBA" id="ARBA00004123"/>
    </source>
</evidence>
<comment type="catalytic activity">
    <reaction evidence="12">
        <text>a 5'-end triphospho-ribonucleoside in mRNA + H2O = a 5'-end diphospho-ribonucleoside in mRNA + phosphate + H(+)</text>
        <dbReference type="Rhea" id="RHEA:67004"/>
        <dbReference type="Rhea" id="RHEA-COMP:17164"/>
        <dbReference type="Rhea" id="RHEA-COMP:17165"/>
        <dbReference type="ChEBI" id="CHEBI:15377"/>
        <dbReference type="ChEBI" id="CHEBI:15378"/>
        <dbReference type="ChEBI" id="CHEBI:43474"/>
        <dbReference type="ChEBI" id="CHEBI:167616"/>
        <dbReference type="ChEBI" id="CHEBI:167618"/>
        <dbReference type="EC" id="3.6.1.74"/>
    </reaction>
</comment>
<dbReference type="EC" id="3.6.1.74" evidence="12"/>
<evidence type="ECO:0000313" key="19">
    <source>
        <dbReference type="EMBL" id="CAF2095010.1"/>
    </source>
</evidence>
<dbReference type="GO" id="GO:0004484">
    <property type="term" value="F:mRNA guanylyltransferase activity"/>
    <property type="evidence" value="ECO:0007669"/>
    <property type="project" value="UniProtKB-UniRule"/>
</dbReference>
<comment type="similarity">
    <text evidence="12">In the C-terminal section; belongs to the eukaryotic GTase family.</text>
</comment>
<name>A0A816NLP5_9BILA</name>
<feature type="binding site" evidence="15">
    <location>
        <position position="294"/>
    </location>
    <ligand>
        <name>GTP</name>
        <dbReference type="ChEBI" id="CHEBI:37565"/>
    </ligand>
</feature>
<dbReference type="GO" id="GO:0004721">
    <property type="term" value="F:phosphoprotein phosphatase activity"/>
    <property type="evidence" value="ECO:0007669"/>
    <property type="project" value="UniProtKB-UniRule"/>
</dbReference>
<dbReference type="InterPro" id="IPR013846">
    <property type="entry name" value="mRNA_cap_enzyme_C"/>
</dbReference>
<dbReference type="SUPFAM" id="SSF50249">
    <property type="entry name" value="Nucleic acid-binding proteins"/>
    <property type="match status" value="1"/>
</dbReference>
<feature type="active site" description="N6-GMP-lysine intermediate" evidence="14">
    <location>
        <position position="289"/>
    </location>
</feature>
<accession>A0A816NLP5</accession>
<dbReference type="SMART" id="SM00195">
    <property type="entry name" value="DSPc"/>
    <property type="match status" value="1"/>
</dbReference>
<evidence type="ECO:0000256" key="9">
    <source>
        <dbReference type="ARBA" id="ARBA00023134"/>
    </source>
</evidence>
<sequence>MQRSKTNEIPLKWLDCPRKSTIIAGKFIAFKTTLDDRYDTEIPIVKRWTCNMLIKHMKDDHKNLGLIIDLTNTERYYRSDEEFIKKNIRYQKIACQGHDEPPNDEQIDLFIQTCTDFINSNPNDFIGVHCTHGFNRTGFLICAYLCRQFDKSIQTAIDLFAAARSPGIYKQDYLNKLIEKFATDDATSIHAPLRPEWCLDSKRKCNELDEKQSNKQFRNETKQNSNPMFVVDLNDVKPICTQPMLNNIRLKCQQMCGWNRQSFPGSQPVSMNSINYQTILSTPYMVSWKADGTRYMMLIENQDRVYMLDRNNCVFQANNLYFPKDFDCKTHLINTLVDGEFVIDNDNGIKRYRYLIYDIVIYNNQYVGQRSYPERLNIIRHDIVDVRNHATVQGHINKSLEPFSIRFKEFWELSAVSKILSPKFQSQITHGSDGLVFQPVLSPYQPGRSANILKWKENNTMDFLLKIESIGESSEKSALLFVTGMSDPFASIRYSSELDQYKNRIIECSFGDNQWYFYRHRADKTYPNARVTADGVIETIRSPITKDFLCSAIEENIAFSNYS</sequence>
<evidence type="ECO:0000256" key="14">
    <source>
        <dbReference type="PIRSR" id="PIRSR036958-2"/>
    </source>
</evidence>
<feature type="domain" description="Tyrosine specific protein phosphatases" evidence="16">
    <location>
        <begin position="108"/>
        <end position="175"/>
    </location>
</feature>
<dbReference type="Proteomes" id="UP000663887">
    <property type="component" value="Unassembled WGS sequence"/>
</dbReference>
<evidence type="ECO:0000256" key="11">
    <source>
        <dbReference type="ARBA" id="ARBA00044624"/>
    </source>
</evidence>
<dbReference type="InterPro" id="IPR000340">
    <property type="entry name" value="Dual-sp_phosphatase_cat-dom"/>
</dbReference>
<evidence type="ECO:0000256" key="4">
    <source>
        <dbReference type="ARBA" id="ARBA00022695"/>
    </source>
</evidence>
<evidence type="ECO:0000256" key="12">
    <source>
        <dbReference type="PIRNR" id="PIRNR036958"/>
    </source>
</evidence>
<dbReference type="InterPro" id="IPR029021">
    <property type="entry name" value="Prot-tyrosine_phosphatase-like"/>
</dbReference>
<evidence type="ECO:0000313" key="20">
    <source>
        <dbReference type="EMBL" id="CAF2252648.1"/>
    </source>
</evidence>
<evidence type="ECO:0000256" key="6">
    <source>
        <dbReference type="ARBA" id="ARBA00022801"/>
    </source>
</evidence>
<dbReference type="Pfam" id="PF00782">
    <property type="entry name" value="DSPc"/>
    <property type="match status" value="1"/>
</dbReference>
<evidence type="ECO:0000256" key="5">
    <source>
        <dbReference type="ARBA" id="ARBA00022741"/>
    </source>
</evidence>
<dbReference type="Gene3D" id="3.90.190.10">
    <property type="entry name" value="Protein tyrosine phosphatase superfamily"/>
    <property type="match status" value="1"/>
</dbReference>
<dbReference type="GO" id="GO:0005524">
    <property type="term" value="F:ATP binding"/>
    <property type="evidence" value="ECO:0007669"/>
    <property type="project" value="InterPro"/>
</dbReference>
<evidence type="ECO:0000313" key="21">
    <source>
        <dbReference type="Proteomes" id="UP000663824"/>
    </source>
</evidence>
<keyword evidence="8 12" id="KW-0506">mRNA capping</keyword>
<keyword evidence="3 12" id="KW-0808">Transferase</keyword>
<dbReference type="SUPFAM" id="SSF56091">
    <property type="entry name" value="DNA ligase/mRNA capping enzyme, catalytic domain"/>
    <property type="match status" value="1"/>
</dbReference>
<dbReference type="Proteomes" id="UP000663855">
    <property type="component" value="Unassembled WGS sequence"/>
</dbReference>
<dbReference type="GO" id="GO:0004651">
    <property type="term" value="F:polynucleotide 5'-phosphatase activity"/>
    <property type="evidence" value="ECO:0007669"/>
    <property type="project" value="UniProtKB-UniRule"/>
</dbReference>
<dbReference type="Proteomes" id="UP000663856">
    <property type="component" value="Unassembled WGS sequence"/>
</dbReference>
<proteinExistence type="inferred from homology"/>
<dbReference type="InterPro" id="IPR000387">
    <property type="entry name" value="Tyr_Pase_dom"/>
</dbReference>
<dbReference type="InterPro" id="IPR020422">
    <property type="entry name" value="TYR_PHOSPHATASE_DUAL_dom"/>
</dbReference>
<dbReference type="Gene3D" id="3.30.470.30">
    <property type="entry name" value="DNA ligase/mRNA capping enzyme"/>
    <property type="match status" value="1"/>
</dbReference>
<comment type="function">
    <text evidence="12">Bifunctional mRNA-capping enzyme exhibiting RNA 5'-triphosphate monophosphatase activity in the N-terminal part and mRNA guanylyltransferase activity in the C-terminal part. Catalyzes the first two steps of cap formation: by removing the gamma-phosphate from the 5'-triphosphate end of nascent mRNA to yield a diphosphate end, and by transferring the GMP moiety of GTP to the 5'-diphosphate terminus of RNA via a covalent enzyme-GMP reaction intermediate.</text>
</comment>
<dbReference type="Pfam" id="PF03919">
    <property type="entry name" value="mRNA_cap_C"/>
    <property type="match status" value="1"/>
</dbReference>
<dbReference type="GO" id="GO:0005634">
    <property type="term" value="C:nucleus"/>
    <property type="evidence" value="ECO:0007669"/>
    <property type="project" value="UniProtKB-SubCell"/>
</dbReference>
<evidence type="ECO:0000256" key="3">
    <source>
        <dbReference type="ARBA" id="ARBA00022679"/>
    </source>
</evidence>
<dbReference type="EMBL" id="CAJNRG010007432">
    <property type="protein sequence ID" value="CAF2095010.1"/>
    <property type="molecule type" value="Genomic_DNA"/>
</dbReference>
<dbReference type="EMBL" id="CAJNOV010011636">
    <property type="protein sequence ID" value="CAF1454515.1"/>
    <property type="molecule type" value="Genomic_DNA"/>
</dbReference>
<evidence type="ECO:0000256" key="15">
    <source>
        <dbReference type="PIRSR" id="PIRSR036958-3"/>
    </source>
</evidence>
<dbReference type="InterPro" id="IPR001339">
    <property type="entry name" value="mRNA_cap_enzyme_adenylation"/>
</dbReference>
<dbReference type="AlphaFoldDB" id="A0A816NLP5"/>
<keyword evidence="9 12" id="KW-0342">GTP-binding</keyword>
<feature type="binding site" evidence="15">
    <location>
        <begin position="338"/>
        <end position="340"/>
    </location>
    <ligand>
        <name>GTP</name>
        <dbReference type="ChEBI" id="CHEBI:37565"/>
    </ligand>
</feature>
<dbReference type="InterPro" id="IPR051029">
    <property type="entry name" value="mRNA_Capping_Enz/RNA_Phosphat"/>
</dbReference>
<dbReference type="InterPro" id="IPR017074">
    <property type="entry name" value="mRNA_cap_enz_bifunc"/>
</dbReference>
<comment type="similarity">
    <text evidence="12">In the N-terminal section; belongs to the non-receptor class of the protein-tyrosine phosphatase family.</text>
</comment>
<reference evidence="18" key="1">
    <citation type="submission" date="2021-02" db="EMBL/GenBank/DDBJ databases">
        <authorList>
            <person name="Nowell W R."/>
        </authorList>
    </citation>
    <scope>NUCLEOTIDE SEQUENCE</scope>
</reference>
<dbReference type="Gene3D" id="2.40.50.140">
    <property type="entry name" value="Nucleic acid-binding proteins"/>
    <property type="match status" value="1"/>
</dbReference>
<dbReference type="Proteomes" id="UP000663824">
    <property type="component" value="Unassembled WGS sequence"/>
</dbReference>